<dbReference type="Proteomes" id="UP000515211">
    <property type="component" value="Chromosome 5"/>
</dbReference>
<organism evidence="3 4">
    <name type="scientific">Arachis duranensis</name>
    <name type="common">Wild peanut</name>
    <dbReference type="NCBI Taxonomy" id="130453"/>
    <lineage>
        <taxon>Eukaryota</taxon>
        <taxon>Viridiplantae</taxon>
        <taxon>Streptophyta</taxon>
        <taxon>Embryophyta</taxon>
        <taxon>Tracheophyta</taxon>
        <taxon>Spermatophyta</taxon>
        <taxon>Magnoliopsida</taxon>
        <taxon>eudicotyledons</taxon>
        <taxon>Gunneridae</taxon>
        <taxon>Pentapetalae</taxon>
        <taxon>rosids</taxon>
        <taxon>fabids</taxon>
        <taxon>Fabales</taxon>
        <taxon>Fabaceae</taxon>
        <taxon>Papilionoideae</taxon>
        <taxon>50 kb inversion clade</taxon>
        <taxon>dalbergioids sensu lato</taxon>
        <taxon>Dalbergieae</taxon>
        <taxon>Pterocarpus clade</taxon>
        <taxon>Arachis</taxon>
    </lineage>
</organism>
<evidence type="ECO:0000259" key="2">
    <source>
        <dbReference type="Pfam" id="PF12214"/>
    </source>
</evidence>
<dbReference type="GeneID" id="107488180"/>
<reference evidence="3" key="1">
    <citation type="journal article" date="2016" name="Nat. Genet.">
        <title>The genome sequences of Arachis duranensis and Arachis ipaensis, the diploid ancestors of cultivated peanut.</title>
        <authorList>
            <person name="Bertioli D.J."/>
            <person name="Cannon S.B."/>
            <person name="Froenicke L."/>
            <person name="Huang G."/>
            <person name="Farmer A.D."/>
            <person name="Cannon E.K."/>
            <person name="Liu X."/>
            <person name="Gao D."/>
            <person name="Clevenger J."/>
            <person name="Dash S."/>
            <person name="Ren L."/>
            <person name="Moretzsohn M.C."/>
            <person name="Shirasawa K."/>
            <person name="Huang W."/>
            <person name="Vidigal B."/>
            <person name="Abernathy B."/>
            <person name="Chu Y."/>
            <person name="Niederhuth C.E."/>
            <person name="Umale P."/>
            <person name="Araujo A.C."/>
            <person name="Kozik A."/>
            <person name="Kim K.D."/>
            <person name="Burow M.D."/>
            <person name="Varshney R.K."/>
            <person name="Wang X."/>
            <person name="Zhang X."/>
            <person name="Barkley N."/>
            <person name="Guimaraes P.M."/>
            <person name="Isobe S."/>
            <person name="Guo B."/>
            <person name="Liao B."/>
            <person name="Stalker H.T."/>
            <person name="Schmitz R.J."/>
            <person name="Scheffler B.E."/>
            <person name="Leal-Bertioli S.C."/>
            <person name="Xun X."/>
            <person name="Jackson S.A."/>
            <person name="Michelmore R."/>
            <person name="Ozias-Akins P."/>
        </authorList>
    </citation>
    <scope>NUCLEOTIDE SEQUENCE [LARGE SCALE GENOMIC DNA]</scope>
    <source>
        <strain evidence="3">cv. V14167</strain>
    </source>
</reference>
<dbReference type="KEGG" id="adu:107488180"/>
<dbReference type="PANTHER" id="PTHR14326:SF15">
    <property type="entry name" value="OS06G0130200 PROTEIN"/>
    <property type="match status" value="1"/>
</dbReference>
<dbReference type="GO" id="GO:0060236">
    <property type="term" value="P:regulation of mitotic spindle organization"/>
    <property type="evidence" value="ECO:0007669"/>
    <property type="project" value="InterPro"/>
</dbReference>
<dbReference type="PANTHER" id="PTHR14326">
    <property type="entry name" value="TARGETING PROTEIN FOR XKLP2"/>
    <property type="match status" value="1"/>
</dbReference>
<keyword evidence="3" id="KW-1185">Reference proteome</keyword>
<dbReference type="GO" id="GO:0030295">
    <property type="term" value="F:protein kinase activator activity"/>
    <property type="evidence" value="ECO:0007669"/>
    <property type="project" value="TreeGrafter"/>
</dbReference>
<sequence>MMMTTTTMEEEEEDMEIENDVYVAHEIDLDYEFDAARFFDFTVQESPVQARLAELWFETAASYPPSPFVSKLVLREDDVSASSLECFNGDSKSVAGVLQDIAMQMQPLQVNSTGLTFTSKTTGNSLKSKAKSTVRKGSTLMKPTASQLAKQNRAPQNVASRFQKLSQNKEMNLSTFSGVETQASKRQKLEDGHSRKVGDVIQQTNFVHKAPNRIVTTEENSRHTKLRITIPREPELETAHRAQRIRPKNVVEAEHVTVAGSRFKARPLNRKILNAPTLPLPKRSTPQLPEFQEFHLKTWERAMQHSSATSSSLLRCNDSDKFQGLDKPPSSTVNRGRDLRRPSAMTPMSPPKHDGLDFTHNFKARPLNRKILSSRGDIGVFRNRKQESTVPTEFNFQTEKRVQHNLPIELFSKLSLTSEIQSNNGSHINQPHHSMVFRKDLKENISSFHLNQKDKPFIFGGNKIHSGNEHCMSEVGSRLTARSLGIR</sequence>
<gene>
    <name evidence="4" type="primary">LOC107488180</name>
</gene>
<proteinExistence type="predicted"/>
<reference evidence="4" key="2">
    <citation type="submission" date="2025-08" db="UniProtKB">
        <authorList>
            <consortium name="RefSeq"/>
        </authorList>
    </citation>
    <scope>IDENTIFICATION</scope>
    <source>
        <tissue evidence="4">Whole plant</tissue>
    </source>
</reference>
<dbReference type="Pfam" id="PF12214">
    <property type="entry name" value="TPX2_importin"/>
    <property type="match status" value="1"/>
</dbReference>
<dbReference type="RefSeq" id="XP_015964361.1">
    <property type="nucleotide sequence ID" value="XM_016108875.3"/>
</dbReference>
<feature type="domain" description="TPX2 central" evidence="2">
    <location>
        <begin position="226"/>
        <end position="396"/>
    </location>
</feature>
<dbReference type="GO" id="GO:0005819">
    <property type="term" value="C:spindle"/>
    <property type="evidence" value="ECO:0007669"/>
    <property type="project" value="InterPro"/>
</dbReference>
<dbReference type="AlphaFoldDB" id="A0A6P4D9B5"/>
<evidence type="ECO:0000313" key="4">
    <source>
        <dbReference type="RefSeq" id="XP_015964361.1"/>
    </source>
</evidence>
<accession>A0A6P4D9B5</accession>
<dbReference type="GO" id="GO:0008017">
    <property type="term" value="F:microtubule binding"/>
    <property type="evidence" value="ECO:0007669"/>
    <property type="project" value="TreeGrafter"/>
</dbReference>
<dbReference type="InterPro" id="IPR009675">
    <property type="entry name" value="TPX2_fam"/>
</dbReference>
<dbReference type="GO" id="GO:0090307">
    <property type="term" value="P:mitotic spindle assembly"/>
    <property type="evidence" value="ECO:0007669"/>
    <property type="project" value="TreeGrafter"/>
</dbReference>
<feature type="region of interest" description="Disordered" evidence="1">
    <location>
        <begin position="308"/>
        <end position="357"/>
    </location>
</feature>
<protein>
    <submittedName>
        <fullName evidence="4">Protein TPX2 isoform X1</fullName>
    </submittedName>
</protein>
<name>A0A6P4D9B5_ARADU</name>
<dbReference type="InterPro" id="IPR027330">
    <property type="entry name" value="TPX2_central_dom"/>
</dbReference>
<dbReference type="GO" id="GO:0005880">
    <property type="term" value="C:nuclear microtubule"/>
    <property type="evidence" value="ECO:0007669"/>
    <property type="project" value="TreeGrafter"/>
</dbReference>
<evidence type="ECO:0000256" key="1">
    <source>
        <dbReference type="SAM" id="MobiDB-lite"/>
    </source>
</evidence>
<dbReference type="OrthoDB" id="1684416at2759"/>
<evidence type="ECO:0000313" key="3">
    <source>
        <dbReference type="Proteomes" id="UP000515211"/>
    </source>
</evidence>